<dbReference type="HAMAP" id="MF_00499">
    <property type="entry name" value="Ribosomal_eL13"/>
    <property type="match status" value="1"/>
</dbReference>
<dbReference type="GO" id="GO:0005840">
    <property type="term" value="C:ribosome"/>
    <property type="evidence" value="ECO:0007669"/>
    <property type="project" value="UniProtKB-KW"/>
</dbReference>
<evidence type="ECO:0000256" key="2">
    <source>
        <dbReference type="ARBA" id="ARBA00022980"/>
    </source>
</evidence>
<keyword evidence="2 5" id="KW-0689">Ribosomal protein</keyword>
<comment type="caution">
    <text evidence="5">The sequence shown here is derived from an EMBL/GenBank/DDBJ whole genome shotgun (WGS) entry which is preliminary data.</text>
</comment>
<name>A0ABR3GM23_9PEZI</name>
<keyword evidence="6" id="KW-1185">Reference proteome</keyword>
<protein>
    <submittedName>
        <fullName evidence="5">60S ribosomal protein L13</fullName>
    </submittedName>
</protein>
<dbReference type="Pfam" id="PF01294">
    <property type="entry name" value="Ribosomal_L13e"/>
    <property type="match status" value="1"/>
</dbReference>
<feature type="region of interest" description="Disordered" evidence="4">
    <location>
        <begin position="193"/>
        <end position="214"/>
    </location>
</feature>
<feature type="compositionally biased region" description="Basic and acidic residues" evidence="4">
    <location>
        <begin position="204"/>
        <end position="214"/>
    </location>
</feature>
<dbReference type="Gene3D" id="1.20.5.110">
    <property type="match status" value="1"/>
</dbReference>
<evidence type="ECO:0000256" key="4">
    <source>
        <dbReference type="SAM" id="MobiDB-lite"/>
    </source>
</evidence>
<organism evidence="5 6">
    <name type="scientific">Discina gigas</name>
    <dbReference type="NCBI Taxonomy" id="1032678"/>
    <lineage>
        <taxon>Eukaryota</taxon>
        <taxon>Fungi</taxon>
        <taxon>Dikarya</taxon>
        <taxon>Ascomycota</taxon>
        <taxon>Pezizomycotina</taxon>
        <taxon>Pezizomycetes</taxon>
        <taxon>Pezizales</taxon>
        <taxon>Discinaceae</taxon>
        <taxon>Discina</taxon>
    </lineage>
</organism>
<dbReference type="Proteomes" id="UP001447188">
    <property type="component" value="Unassembled WGS sequence"/>
</dbReference>
<evidence type="ECO:0000256" key="1">
    <source>
        <dbReference type="ARBA" id="ARBA00005640"/>
    </source>
</evidence>
<evidence type="ECO:0000313" key="5">
    <source>
        <dbReference type="EMBL" id="KAL0636850.1"/>
    </source>
</evidence>
<reference evidence="5 6" key="1">
    <citation type="submission" date="2024-02" db="EMBL/GenBank/DDBJ databases">
        <title>Discinaceae phylogenomics.</title>
        <authorList>
            <person name="Dirks A.C."/>
            <person name="James T.Y."/>
        </authorList>
    </citation>
    <scope>NUCLEOTIDE SEQUENCE [LARGE SCALE GENOMIC DNA]</scope>
    <source>
        <strain evidence="5 6">ACD0624</strain>
    </source>
</reference>
<sequence length="214" mass="24659">MAIKHNQQIPNNHFRKDWQRRVRTHFDQPGRKHRRRDARLTKIAAVAPRPIDMLRPIVRCPSLKYNRRVRAGRGFTLEELKEAKIPRKFALSIGIPVDHRRRNTSVESLKINVARLTEYKSKLILFPRKVGKVKKGDSAADVTAEAKQLRSVANAFPIDNTPGRTVFTERAITDAEKSRNVFRELRVARADARNLGKREKRAKAKDDESAAKKK</sequence>
<comment type="similarity">
    <text evidence="1">Belongs to the eukaryotic ribosomal protein eL13 family.</text>
</comment>
<dbReference type="InterPro" id="IPR001380">
    <property type="entry name" value="Ribosomal_eL13"/>
</dbReference>
<evidence type="ECO:0000313" key="6">
    <source>
        <dbReference type="Proteomes" id="UP001447188"/>
    </source>
</evidence>
<accession>A0ABR3GM23</accession>
<dbReference type="EMBL" id="JBBBZM010000043">
    <property type="protein sequence ID" value="KAL0636850.1"/>
    <property type="molecule type" value="Genomic_DNA"/>
</dbReference>
<evidence type="ECO:0000256" key="3">
    <source>
        <dbReference type="ARBA" id="ARBA00023274"/>
    </source>
</evidence>
<keyword evidence="3" id="KW-0687">Ribonucleoprotein</keyword>
<proteinExistence type="inferred from homology"/>
<dbReference type="PANTHER" id="PTHR11722">
    <property type="entry name" value="60S RIBOSOMAL PROTEIN L13"/>
    <property type="match status" value="1"/>
</dbReference>
<dbReference type="PANTHER" id="PTHR11722:SF0">
    <property type="entry name" value="LARGE RIBOSOMAL SUBUNIT PROTEIN EL13"/>
    <property type="match status" value="1"/>
</dbReference>
<gene>
    <name evidence="5" type="primary">rpl13</name>
    <name evidence="5" type="ORF">Q9L58_004208</name>
</gene>